<dbReference type="InterPro" id="IPR004045">
    <property type="entry name" value="Glutathione_S-Trfase_N"/>
</dbReference>
<dbReference type="InterPro" id="IPR036249">
    <property type="entry name" value="Thioredoxin-like_sf"/>
</dbReference>
<organism evidence="4">
    <name type="scientific">Menopon gallinae</name>
    <name type="common">poultry shaft louse</name>
    <dbReference type="NCBI Taxonomy" id="328185"/>
    <lineage>
        <taxon>Eukaryota</taxon>
        <taxon>Metazoa</taxon>
        <taxon>Ecdysozoa</taxon>
        <taxon>Arthropoda</taxon>
        <taxon>Hexapoda</taxon>
        <taxon>Insecta</taxon>
        <taxon>Pterygota</taxon>
        <taxon>Neoptera</taxon>
        <taxon>Paraneoptera</taxon>
        <taxon>Psocodea</taxon>
        <taxon>Troctomorpha</taxon>
        <taxon>Phthiraptera</taxon>
        <taxon>Amblycera</taxon>
        <taxon>Menoponidae</taxon>
        <taxon>Menopon</taxon>
    </lineage>
</organism>
<dbReference type="PROSITE" id="PS50404">
    <property type="entry name" value="GST_NTER"/>
    <property type="match status" value="1"/>
</dbReference>
<evidence type="ECO:0000259" key="2">
    <source>
        <dbReference type="PROSITE" id="PS50404"/>
    </source>
</evidence>
<dbReference type="EMBL" id="JARGDH010000002">
    <property type="protein sequence ID" value="KAL0275072.1"/>
    <property type="molecule type" value="Genomic_DNA"/>
</dbReference>
<dbReference type="FunFam" id="1.20.1050.10:FF:000007">
    <property type="entry name" value="Glutathione S-transferase 1-1"/>
    <property type="match status" value="1"/>
</dbReference>
<dbReference type="SUPFAM" id="SSF47616">
    <property type="entry name" value="GST C-terminal domain-like"/>
    <property type="match status" value="1"/>
</dbReference>
<dbReference type="PROSITE" id="PS50405">
    <property type="entry name" value="GST_CTER"/>
    <property type="match status" value="1"/>
</dbReference>
<accession>A0AAW2HYW9</accession>
<dbReference type="CDD" id="cd03045">
    <property type="entry name" value="GST_N_Delta_Epsilon"/>
    <property type="match status" value="1"/>
</dbReference>
<dbReference type="PANTHER" id="PTHR43969">
    <property type="entry name" value="GLUTATHIONE S TRANSFERASE D10, ISOFORM A-RELATED"/>
    <property type="match status" value="1"/>
</dbReference>
<dbReference type="Gene3D" id="3.40.30.10">
    <property type="entry name" value="Glutaredoxin"/>
    <property type="match status" value="1"/>
</dbReference>
<evidence type="ECO:0000256" key="1">
    <source>
        <dbReference type="ARBA" id="ARBA00011738"/>
    </source>
</evidence>
<comment type="subunit">
    <text evidence="1">Homodimer.</text>
</comment>
<dbReference type="InterPro" id="IPR036282">
    <property type="entry name" value="Glutathione-S-Trfase_C_sf"/>
</dbReference>
<protein>
    <submittedName>
        <fullName evidence="4">Uncharacterized protein</fullName>
    </submittedName>
</protein>
<dbReference type="CDD" id="cd03177">
    <property type="entry name" value="GST_C_Delta_Epsilon"/>
    <property type="match status" value="1"/>
</dbReference>
<proteinExistence type="predicted"/>
<dbReference type="FunFam" id="3.40.30.10:FF:000034">
    <property type="entry name" value="glutathione S-transferase 1"/>
    <property type="match status" value="1"/>
</dbReference>
<feature type="domain" description="GST N-terminal" evidence="2">
    <location>
        <begin position="1"/>
        <end position="80"/>
    </location>
</feature>
<dbReference type="PANTHER" id="PTHR43969:SF9">
    <property type="entry name" value="GLUTATHIONE S TRANSFERASE D10, ISOFORM A-RELATED"/>
    <property type="match status" value="1"/>
</dbReference>
<evidence type="ECO:0000313" key="4">
    <source>
        <dbReference type="EMBL" id="KAL0275072.1"/>
    </source>
</evidence>
<dbReference type="SFLD" id="SFLDG01153">
    <property type="entry name" value="Main.4:_Theta-like"/>
    <property type="match status" value="1"/>
</dbReference>
<dbReference type="InterPro" id="IPR010987">
    <property type="entry name" value="Glutathione-S-Trfase_C-like"/>
</dbReference>
<comment type="caution">
    <text evidence="4">The sequence shown here is derived from an EMBL/GenBank/DDBJ whole genome shotgun (WGS) entry which is preliminary data.</text>
</comment>
<dbReference type="SUPFAM" id="SSF52833">
    <property type="entry name" value="Thioredoxin-like"/>
    <property type="match status" value="1"/>
</dbReference>
<name>A0AAW2HYW9_9NEOP</name>
<dbReference type="Pfam" id="PF13417">
    <property type="entry name" value="GST_N_3"/>
    <property type="match status" value="1"/>
</dbReference>
<dbReference type="SFLD" id="SFLDS00019">
    <property type="entry name" value="Glutathione_Transferase_(cytos"/>
    <property type="match status" value="1"/>
</dbReference>
<evidence type="ECO:0000259" key="3">
    <source>
        <dbReference type="PROSITE" id="PS50405"/>
    </source>
</evidence>
<dbReference type="GO" id="GO:0004364">
    <property type="term" value="F:glutathione transferase activity"/>
    <property type="evidence" value="ECO:0007669"/>
    <property type="project" value="TreeGrafter"/>
</dbReference>
<feature type="domain" description="GST C-terminal" evidence="3">
    <location>
        <begin position="87"/>
        <end position="207"/>
    </location>
</feature>
<sequence>MELYYFSPSPPCRSVMLFMHALSLDPILKEVDISKGDNLKPEFVKLNPQRTIPVIVDDGFVLSESRAILGYLAEQYGGENTSYYPNDPKARGVINQRLLFDVGTLYQRFLDAYMEMFNSVTPIGVDEEKLTRLKEAFEFLEIFMGDSEWMAGDDITIADYSLAVTVSTIEACGFDLSEYTRISSWLERCKREMVNYEEANQRGANIFGQLVKEKLKMVQS</sequence>
<dbReference type="SFLD" id="SFLDG00358">
    <property type="entry name" value="Main_(cytGST)"/>
    <property type="match status" value="1"/>
</dbReference>
<dbReference type="Pfam" id="PF13410">
    <property type="entry name" value="GST_C_2"/>
    <property type="match status" value="1"/>
</dbReference>
<dbReference type="InterPro" id="IPR040079">
    <property type="entry name" value="Glutathione_S-Trfase"/>
</dbReference>
<dbReference type="Gene3D" id="1.20.1050.10">
    <property type="match status" value="1"/>
</dbReference>
<dbReference type="GO" id="GO:0006749">
    <property type="term" value="P:glutathione metabolic process"/>
    <property type="evidence" value="ECO:0007669"/>
    <property type="project" value="TreeGrafter"/>
</dbReference>
<dbReference type="AlphaFoldDB" id="A0AAW2HYW9"/>
<reference evidence="4" key="1">
    <citation type="journal article" date="2024" name="Gigascience">
        <title>Chromosome-level genome of the poultry shaft louse Menopon gallinae provides insight into the host-switching and adaptive evolution of parasitic lice.</title>
        <authorList>
            <person name="Xu Y."/>
            <person name="Ma L."/>
            <person name="Liu S."/>
            <person name="Liang Y."/>
            <person name="Liu Q."/>
            <person name="He Z."/>
            <person name="Tian L."/>
            <person name="Duan Y."/>
            <person name="Cai W."/>
            <person name="Li H."/>
            <person name="Song F."/>
        </authorList>
    </citation>
    <scope>NUCLEOTIDE SEQUENCE</scope>
    <source>
        <strain evidence="4">Cailab_2023a</strain>
    </source>
</reference>
<gene>
    <name evidence="4" type="ORF">PYX00_003052</name>
</gene>